<evidence type="ECO:0008006" key="12">
    <source>
        <dbReference type="Google" id="ProtNLM"/>
    </source>
</evidence>
<dbReference type="Pfam" id="PF00386">
    <property type="entry name" value="C1q"/>
    <property type="match status" value="1"/>
</dbReference>
<feature type="signal peptide" evidence="7">
    <location>
        <begin position="1"/>
        <end position="22"/>
    </location>
</feature>
<keyword evidence="4" id="KW-1015">Disulfide bond</keyword>
<evidence type="ECO:0000259" key="9">
    <source>
        <dbReference type="PROSITE" id="PS50923"/>
    </source>
</evidence>
<dbReference type="OMA" id="PKFYPGP"/>
<dbReference type="InterPro" id="IPR050392">
    <property type="entry name" value="Collagen/C1q_domain"/>
</dbReference>
<feature type="domain" description="C1q" evidence="8">
    <location>
        <begin position="243"/>
        <end position="371"/>
    </location>
</feature>
<keyword evidence="3 7" id="KW-0732">Signal</keyword>
<evidence type="ECO:0000256" key="3">
    <source>
        <dbReference type="ARBA" id="ARBA00022729"/>
    </source>
</evidence>
<dbReference type="SUPFAM" id="SSF57535">
    <property type="entry name" value="Complement control module/SCR domain"/>
    <property type="match status" value="1"/>
</dbReference>
<reference evidence="10 11" key="1">
    <citation type="journal article" date="2018" name="Nat. Ecol. Evol.">
        <title>Shark genomes provide insights into elasmobranch evolution and the origin of vertebrates.</title>
        <authorList>
            <person name="Hara Y"/>
            <person name="Yamaguchi K"/>
            <person name="Onimaru K"/>
            <person name="Kadota M"/>
            <person name="Koyanagi M"/>
            <person name="Keeley SD"/>
            <person name="Tatsumi K"/>
            <person name="Tanaka K"/>
            <person name="Motone F"/>
            <person name="Kageyama Y"/>
            <person name="Nozu R"/>
            <person name="Adachi N"/>
            <person name="Nishimura O"/>
            <person name="Nakagawa R"/>
            <person name="Tanegashima C"/>
            <person name="Kiyatake I"/>
            <person name="Matsumoto R"/>
            <person name="Murakumo K"/>
            <person name="Nishida K"/>
            <person name="Terakita A"/>
            <person name="Kuratani S"/>
            <person name="Sato K"/>
            <person name="Hyodo S Kuraku.S."/>
        </authorList>
    </citation>
    <scope>NUCLEOTIDE SEQUENCE [LARGE SCALE GENOMIC DNA]</scope>
</reference>
<keyword evidence="2" id="KW-0964">Secreted</keyword>
<feature type="compositionally biased region" description="Low complexity" evidence="6">
    <location>
        <begin position="166"/>
        <end position="188"/>
    </location>
</feature>
<evidence type="ECO:0000256" key="6">
    <source>
        <dbReference type="SAM" id="MobiDB-lite"/>
    </source>
</evidence>
<dbReference type="EMBL" id="BEZZ01000116">
    <property type="protein sequence ID" value="GCC26270.1"/>
    <property type="molecule type" value="Genomic_DNA"/>
</dbReference>
<dbReference type="PANTHER" id="PTHR15427">
    <property type="entry name" value="EMILIN ELASTIN MICROFIBRIL INTERFACE-LOCATED PROTEIN ELASTIN MICROFIBRIL INTERFACER"/>
    <property type="match status" value="1"/>
</dbReference>
<proteinExistence type="predicted"/>
<evidence type="ECO:0000256" key="1">
    <source>
        <dbReference type="ARBA" id="ARBA00004613"/>
    </source>
</evidence>
<gene>
    <name evidence="10" type="ORF">chiPu_0004685</name>
</gene>
<name>A0A401S7F1_CHIPU</name>
<evidence type="ECO:0000256" key="2">
    <source>
        <dbReference type="ARBA" id="ARBA00022525"/>
    </source>
</evidence>
<evidence type="ECO:0000313" key="10">
    <source>
        <dbReference type="EMBL" id="GCC26270.1"/>
    </source>
</evidence>
<dbReference type="PANTHER" id="PTHR15427:SF21">
    <property type="entry name" value="COMPLEMENT C1Q AND TUMOR NECROSIS FACTOR-RELATED PROTEIN 9A"/>
    <property type="match status" value="1"/>
</dbReference>
<feature type="chain" id="PRO_5019560697" description="C1q domain-containing protein" evidence="7">
    <location>
        <begin position="23"/>
        <end position="371"/>
    </location>
</feature>
<evidence type="ECO:0000313" key="11">
    <source>
        <dbReference type="Proteomes" id="UP000287033"/>
    </source>
</evidence>
<keyword evidence="5" id="KW-0768">Sushi</keyword>
<dbReference type="InterPro" id="IPR000436">
    <property type="entry name" value="Sushi_SCR_CCP_dom"/>
</dbReference>
<dbReference type="PROSITE" id="PS50923">
    <property type="entry name" value="SUSHI"/>
    <property type="match status" value="1"/>
</dbReference>
<protein>
    <recommendedName>
        <fullName evidence="12">C1q domain-containing protein</fullName>
    </recommendedName>
</protein>
<evidence type="ECO:0000259" key="8">
    <source>
        <dbReference type="PROSITE" id="PS50871"/>
    </source>
</evidence>
<feature type="region of interest" description="Disordered" evidence="6">
    <location>
        <begin position="131"/>
        <end position="240"/>
    </location>
</feature>
<evidence type="ECO:0000256" key="5">
    <source>
        <dbReference type="PROSITE-ProRule" id="PRU00302"/>
    </source>
</evidence>
<accession>A0A401S7F1</accession>
<dbReference type="InterPro" id="IPR008160">
    <property type="entry name" value="Collagen"/>
</dbReference>
<keyword evidence="11" id="KW-1185">Reference proteome</keyword>
<dbReference type="OrthoDB" id="8044756at2759"/>
<comment type="caution">
    <text evidence="10">The sequence shown here is derived from an EMBL/GenBank/DDBJ whole genome shotgun (WGS) entry which is preliminary data.</text>
</comment>
<dbReference type="InterPro" id="IPR008983">
    <property type="entry name" value="Tumour_necrosis_fac-like_dom"/>
</dbReference>
<dbReference type="Gene3D" id="2.10.70.10">
    <property type="entry name" value="Complement Module, domain 1"/>
    <property type="match status" value="1"/>
</dbReference>
<comment type="subcellular location">
    <subcellularLocation>
        <location evidence="1">Secreted</location>
    </subcellularLocation>
</comment>
<evidence type="ECO:0000256" key="4">
    <source>
        <dbReference type="ARBA" id="ARBA00023157"/>
    </source>
</evidence>
<comment type="caution">
    <text evidence="5">Lacks conserved residue(s) required for the propagation of feature annotation.</text>
</comment>
<dbReference type="AlphaFoldDB" id="A0A401S7F1"/>
<dbReference type="GO" id="GO:0005576">
    <property type="term" value="C:extracellular region"/>
    <property type="evidence" value="ECO:0007669"/>
    <property type="project" value="UniProtKB-SubCell"/>
</dbReference>
<dbReference type="SUPFAM" id="SSF49842">
    <property type="entry name" value="TNF-like"/>
    <property type="match status" value="1"/>
</dbReference>
<sequence length="371" mass="39265">MVPVWLLCLAGLLLPQIYGVSADSGAAVADIAAPDPIGLVERDYLSGADSEIQNIEGVDEADGLQKREYHRCGKIPVVSHGTCKVYQRKVIFTCKKGYALLGSNVVFCTARGFWSSIPLCFPMPKFYPGPKGEPGDRGSMGPKGEPGDAGHPGMMGRPGRPGKNGQPGPRGAPGTPGARGRPGYPGVAGTPGENGRNGINGQRGMDGDTGATGAPGPQGNQGETGMKGEVGDQGPQGAPGTFFVWRPSAFAVKLGAGSTTSGQPIEFREVLYNEQGAFNLITSTFVCQYSGVYAFYAHLEVNRRGALVSIVVNGQTVYQNYQSYSSYSEMSTVATIVKLKAGDKVWIQPEDSENGICHNTYFMGYLIYECK</sequence>
<feature type="domain" description="Sushi" evidence="9">
    <location>
        <begin position="70"/>
        <end position="122"/>
    </location>
</feature>
<dbReference type="Pfam" id="PF01391">
    <property type="entry name" value="Collagen"/>
    <property type="match status" value="1"/>
</dbReference>
<dbReference type="CDD" id="cd00033">
    <property type="entry name" value="CCP"/>
    <property type="match status" value="1"/>
</dbReference>
<dbReference type="Proteomes" id="UP000287033">
    <property type="component" value="Unassembled WGS sequence"/>
</dbReference>
<dbReference type="STRING" id="137246.A0A401S7F1"/>
<dbReference type="SMART" id="SM00110">
    <property type="entry name" value="C1Q"/>
    <property type="match status" value="1"/>
</dbReference>
<evidence type="ECO:0000256" key="7">
    <source>
        <dbReference type="SAM" id="SignalP"/>
    </source>
</evidence>
<organism evidence="10 11">
    <name type="scientific">Chiloscyllium punctatum</name>
    <name type="common">Brownbanded bambooshark</name>
    <name type="synonym">Hemiscyllium punctatum</name>
    <dbReference type="NCBI Taxonomy" id="137246"/>
    <lineage>
        <taxon>Eukaryota</taxon>
        <taxon>Metazoa</taxon>
        <taxon>Chordata</taxon>
        <taxon>Craniata</taxon>
        <taxon>Vertebrata</taxon>
        <taxon>Chondrichthyes</taxon>
        <taxon>Elasmobranchii</taxon>
        <taxon>Galeomorphii</taxon>
        <taxon>Galeoidea</taxon>
        <taxon>Orectolobiformes</taxon>
        <taxon>Hemiscylliidae</taxon>
        <taxon>Chiloscyllium</taxon>
    </lineage>
</organism>
<dbReference type="PRINTS" id="PR00007">
    <property type="entry name" value="COMPLEMNTC1Q"/>
</dbReference>
<dbReference type="InterPro" id="IPR035976">
    <property type="entry name" value="Sushi/SCR/CCP_sf"/>
</dbReference>
<dbReference type="SMART" id="SM00032">
    <property type="entry name" value="CCP"/>
    <property type="match status" value="1"/>
</dbReference>
<dbReference type="Gene3D" id="2.60.120.40">
    <property type="match status" value="1"/>
</dbReference>
<dbReference type="PROSITE" id="PS50871">
    <property type="entry name" value="C1Q"/>
    <property type="match status" value="1"/>
</dbReference>
<dbReference type="InterPro" id="IPR001073">
    <property type="entry name" value="C1q_dom"/>
</dbReference>
<dbReference type="Pfam" id="PF00084">
    <property type="entry name" value="Sushi"/>
    <property type="match status" value="1"/>
</dbReference>